<reference evidence="2" key="1">
    <citation type="journal article" date="2016" name="Nature">
        <title>Genome evolution in the allotetraploid frog Xenopus laevis.</title>
        <authorList>
            <person name="Session A.M."/>
            <person name="Uno Y."/>
            <person name="Kwon T."/>
            <person name="Chapman J.A."/>
            <person name="Toyoda A."/>
            <person name="Takahashi S."/>
            <person name="Fukui A."/>
            <person name="Hikosaka A."/>
            <person name="Suzuki A."/>
            <person name="Kondo M."/>
            <person name="van Heeringen S.J."/>
            <person name="Quigley I."/>
            <person name="Heinz S."/>
            <person name="Ogino H."/>
            <person name="Ochi H."/>
            <person name="Hellsten U."/>
            <person name="Lyons J.B."/>
            <person name="Simakov O."/>
            <person name="Putnam N."/>
            <person name="Stites J."/>
            <person name="Kuroki Y."/>
            <person name="Tanaka T."/>
            <person name="Michiue T."/>
            <person name="Watanabe M."/>
            <person name="Bogdanovic O."/>
            <person name="Lister R."/>
            <person name="Georgiou G."/>
            <person name="Paranjpe S.S."/>
            <person name="van Kruijsbergen I."/>
            <person name="Shu S."/>
            <person name="Carlson J."/>
            <person name="Kinoshita T."/>
            <person name="Ohta Y."/>
            <person name="Mawaribuchi S."/>
            <person name="Jenkins J."/>
            <person name="Grimwood J."/>
            <person name="Schmutz J."/>
            <person name="Mitros T."/>
            <person name="Mozaffari S.V."/>
            <person name="Suzuki Y."/>
            <person name="Haramoto Y."/>
            <person name="Yamamoto T.S."/>
            <person name="Takagi C."/>
            <person name="Heald R."/>
            <person name="Miller K."/>
            <person name="Haudenschild C."/>
            <person name="Kitzman J."/>
            <person name="Nakayama T."/>
            <person name="Izutsu Y."/>
            <person name="Robert J."/>
            <person name="Fortriede J."/>
            <person name="Burns K."/>
            <person name="Lotay V."/>
            <person name="Karimi K."/>
            <person name="Yasuoka Y."/>
            <person name="Dichmann D.S."/>
            <person name="Flajnik M.F."/>
            <person name="Houston D.W."/>
            <person name="Shendure J."/>
            <person name="DuPasquier L."/>
            <person name="Vize P.D."/>
            <person name="Zorn A.M."/>
            <person name="Ito M."/>
            <person name="Marcotte E.M."/>
            <person name="Wallingford J.B."/>
            <person name="Ito Y."/>
            <person name="Asashima M."/>
            <person name="Ueno N."/>
            <person name="Matsuda Y."/>
            <person name="Veenstra G.J."/>
            <person name="Fujiyama A."/>
            <person name="Harland R.M."/>
            <person name="Taira M."/>
            <person name="Rokhsar D.S."/>
        </authorList>
    </citation>
    <scope>NUCLEOTIDE SEQUENCE [LARGE SCALE GENOMIC DNA]</scope>
    <source>
        <strain evidence="2">J</strain>
    </source>
</reference>
<evidence type="ECO:0000313" key="2">
    <source>
        <dbReference type="Proteomes" id="UP000694892"/>
    </source>
</evidence>
<organism evidence="1 2">
    <name type="scientific">Xenopus laevis</name>
    <name type="common">African clawed frog</name>
    <dbReference type="NCBI Taxonomy" id="8355"/>
    <lineage>
        <taxon>Eukaryota</taxon>
        <taxon>Metazoa</taxon>
        <taxon>Chordata</taxon>
        <taxon>Craniata</taxon>
        <taxon>Vertebrata</taxon>
        <taxon>Euteleostomi</taxon>
        <taxon>Amphibia</taxon>
        <taxon>Batrachia</taxon>
        <taxon>Anura</taxon>
        <taxon>Pipoidea</taxon>
        <taxon>Pipidae</taxon>
        <taxon>Xenopodinae</taxon>
        <taxon>Xenopus</taxon>
        <taxon>Xenopus</taxon>
    </lineage>
</organism>
<dbReference type="Proteomes" id="UP000694892">
    <property type="component" value="Chromosome 1L"/>
</dbReference>
<dbReference type="EMBL" id="CM004466">
    <property type="protein sequence ID" value="OCU02247.1"/>
    <property type="molecule type" value="Genomic_DNA"/>
</dbReference>
<proteinExistence type="predicted"/>
<dbReference type="AlphaFoldDB" id="A0A974E419"/>
<evidence type="ECO:0000313" key="1">
    <source>
        <dbReference type="EMBL" id="OCU02247.1"/>
    </source>
</evidence>
<accession>A0A974E419</accession>
<name>A0A974E419_XENLA</name>
<gene>
    <name evidence="1" type="ORF">XELAEV_18008008mg</name>
</gene>
<sequence>MRGLSYARLGWGYSEFPPTSSKEEGIKRRSRALERRGYKRWSLLLLAGMRWLSDTGGTLSCRLLQTKQSVCAAARAESLGKRPGGPIQIISLIQHLHHRHSPALAGGEALSHFLSFSSSIERYSSTKTPAHKMPSLKAALC</sequence>
<protein>
    <submittedName>
        <fullName evidence="1">Uncharacterized protein</fullName>
    </submittedName>
</protein>